<sequence length="84" mass="9194">MELLTNLLIKAIGRGVATRAAHTSCQVSDQLKDYLATGRTHKTIARNSITCIASIMNSDQLSELGCLIHIMNTDQLNEFGFLNS</sequence>
<evidence type="ECO:0000313" key="1">
    <source>
        <dbReference type="EMBL" id="KHG03312.1"/>
    </source>
</evidence>
<reference evidence="2" key="1">
    <citation type="submission" date="2014-09" db="EMBL/GenBank/DDBJ databases">
        <authorList>
            <person name="Mudge J."/>
            <person name="Ramaraj T."/>
            <person name="Lindquist I.E."/>
            <person name="Bharti A.K."/>
            <person name="Sundararajan A."/>
            <person name="Cameron C.T."/>
            <person name="Woodward J.E."/>
            <person name="May G.D."/>
            <person name="Brubaker C."/>
            <person name="Broadhvest J."/>
            <person name="Wilkins T.A."/>
        </authorList>
    </citation>
    <scope>NUCLEOTIDE SEQUENCE</scope>
    <source>
        <strain evidence="2">cv. AKA8401</strain>
    </source>
</reference>
<accession>A0A0B0MSJ9</accession>
<dbReference type="EMBL" id="JRRC01344067">
    <property type="protein sequence ID" value="KHG03312.1"/>
    <property type="molecule type" value="Genomic_DNA"/>
</dbReference>
<proteinExistence type="predicted"/>
<dbReference type="Proteomes" id="UP000032142">
    <property type="component" value="Unassembled WGS sequence"/>
</dbReference>
<comment type="caution">
    <text evidence="1">The sequence shown here is derived from an EMBL/GenBank/DDBJ whole genome shotgun (WGS) entry which is preliminary data.</text>
</comment>
<keyword evidence="2" id="KW-1185">Reference proteome</keyword>
<organism evidence="1 2">
    <name type="scientific">Gossypium arboreum</name>
    <name type="common">Tree cotton</name>
    <name type="synonym">Gossypium nanking</name>
    <dbReference type="NCBI Taxonomy" id="29729"/>
    <lineage>
        <taxon>Eukaryota</taxon>
        <taxon>Viridiplantae</taxon>
        <taxon>Streptophyta</taxon>
        <taxon>Embryophyta</taxon>
        <taxon>Tracheophyta</taxon>
        <taxon>Spermatophyta</taxon>
        <taxon>Magnoliopsida</taxon>
        <taxon>eudicotyledons</taxon>
        <taxon>Gunneridae</taxon>
        <taxon>Pentapetalae</taxon>
        <taxon>rosids</taxon>
        <taxon>malvids</taxon>
        <taxon>Malvales</taxon>
        <taxon>Malvaceae</taxon>
        <taxon>Malvoideae</taxon>
        <taxon>Gossypium</taxon>
    </lineage>
</organism>
<evidence type="ECO:0000313" key="2">
    <source>
        <dbReference type="Proteomes" id="UP000032142"/>
    </source>
</evidence>
<name>A0A0B0MSJ9_GOSAR</name>
<gene>
    <name evidence="1" type="ORF">F383_27665</name>
</gene>
<dbReference type="AlphaFoldDB" id="A0A0B0MSJ9"/>
<protein>
    <submittedName>
        <fullName evidence="1">Uncharacterized protein</fullName>
    </submittedName>
</protein>